<reference evidence="1 2" key="1">
    <citation type="submission" date="2014-04" db="EMBL/GenBank/DDBJ databases">
        <authorList>
            <consortium name="DOE Joint Genome Institute"/>
            <person name="Kuo A."/>
            <person name="Kohler A."/>
            <person name="Costa M.D."/>
            <person name="Nagy L.G."/>
            <person name="Floudas D."/>
            <person name="Copeland A."/>
            <person name="Barry K.W."/>
            <person name="Cichocki N."/>
            <person name="Veneault-Fourrey C."/>
            <person name="LaButti K."/>
            <person name="Lindquist E.A."/>
            <person name="Lipzen A."/>
            <person name="Lundell T."/>
            <person name="Morin E."/>
            <person name="Murat C."/>
            <person name="Sun H."/>
            <person name="Tunlid A."/>
            <person name="Henrissat B."/>
            <person name="Grigoriev I.V."/>
            <person name="Hibbett D.S."/>
            <person name="Martin F."/>
            <person name="Nordberg H.P."/>
            <person name="Cantor M.N."/>
            <person name="Hua S.X."/>
        </authorList>
    </citation>
    <scope>NUCLEOTIDE SEQUENCE [LARGE SCALE GENOMIC DNA]</scope>
    <source>
        <strain evidence="1 2">441</strain>
    </source>
</reference>
<dbReference type="GO" id="GO:0033617">
    <property type="term" value="P:mitochondrial respiratory chain complex IV assembly"/>
    <property type="evidence" value="ECO:0007669"/>
    <property type="project" value="InterPro"/>
</dbReference>
<dbReference type="GO" id="GO:0005739">
    <property type="term" value="C:mitochondrion"/>
    <property type="evidence" value="ECO:0007669"/>
    <property type="project" value="GOC"/>
</dbReference>
<evidence type="ECO:0000313" key="1">
    <source>
        <dbReference type="EMBL" id="KIK30505.1"/>
    </source>
</evidence>
<evidence type="ECO:0000313" key="2">
    <source>
        <dbReference type="Proteomes" id="UP000054018"/>
    </source>
</evidence>
<dbReference type="OrthoDB" id="5410040at2759"/>
<proteinExistence type="predicted"/>
<dbReference type="HOGENOM" id="CLU_174998_0_0_1"/>
<dbReference type="InterPro" id="IPR031459">
    <property type="entry name" value="Coa2"/>
</dbReference>
<dbReference type="Proteomes" id="UP000054018">
    <property type="component" value="Unassembled WGS sequence"/>
</dbReference>
<organism evidence="1 2">
    <name type="scientific">Pisolithus microcarpus 441</name>
    <dbReference type="NCBI Taxonomy" id="765257"/>
    <lineage>
        <taxon>Eukaryota</taxon>
        <taxon>Fungi</taxon>
        <taxon>Dikarya</taxon>
        <taxon>Basidiomycota</taxon>
        <taxon>Agaricomycotina</taxon>
        <taxon>Agaricomycetes</taxon>
        <taxon>Agaricomycetidae</taxon>
        <taxon>Boletales</taxon>
        <taxon>Sclerodermatineae</taxon>
        <taxon>Pisolithaceae</taxon>
        <taxon>Pisolithus</taxon>
    </lineage>
</organism>
<dbReference type="AlphaFoldDB" id="A0A0C9YZD2"/>
<protein>
    <submittedName>
        <fullName evidence="1">Uncharacterized protein</fullName>
    </submittedName>
</protein>
<dbReference type="EMBL" id="KN833686">
    <property type="protein sequence ID" value="KIK30505.1"/>
    <property type="molecule type" value="Genomic_DNA"/>
</dbReference>
<name>A0A0C9YZD2_9AGAM</name>
<dbReference type="Pfam" id="PF17051">
    <property type="entry name" value="COA2"/>
    <property type="match status" value="1"/>
</dbReference>
<sequence length="88" mass="9873">MFRTLRIKSQRHRTFVSALFGLTFFAAVLTVSASNVLPCPVRPDRNRYADSEETLNGGGVAGIVEKRPRRWIQERAIPEGTSTSTSHR</sequence>
<accession>A0A0C9YZD2</accession>
<reference evidence="2" key="2">
    <citation type="submission" date="2015-01" db="EMBL/GenBank/DDBJ databases">
        <title>Evolutionary Origins and Diversification of the Mycorrhizal Mutualists.</title>
        <authorList>
            <consortium name="DOE Joint Genome Institute"/>
            <consortium name="Mycorrhizal Genomics Consortium"/>
            <person name="Kohler A."/>
            <person name="Kuo A."/>
            <person name="Nagy L.G."/>
            <person name="Floudas D."/>
            <person name="Copeland A."/>
            <person name="Barry K.W."/>
            <person name="Cichocki N."/>
            <person name="Veneault-Fourrey C."/>
            <person name="LaButti K."/>
            <person name="Lindquist E.A."/>
            <person name="Lipzen A."/>
            <person name="Lundell T."/>
            <person name="Morin E."/>
            <person name="Murat C."/>
            <person name="Riley R."/>
            <person name="Ohm R."/>
            <person name="Sun H."/>
            <person name="Tunlid A."/>
            <person name="Henrissat B."/>
            <person name="Grigoriev I.V."/>
            <person name="Hibbett D.S."/>
            <person name="Martin F."/>
        </authorList>
    </citation>
    <scope>NUCLEOTIDE SEQUENCE [LARGE SCALE GENOMIC DNA]</scope>
    <source>
        <strain evidence="2">441</strain>
    </source>
</reference>
<keyword evidence="2" id="KW-1185">Reference proteome</keyword>
<gene>
    <name evidence="1" type="ORF">PISMIDRAFT_297217</name>
</gene>